<keyword evidence="6 7" id="KW-0472">Membrane</keyword>
<evidence type="ECO:0000256" key="4">
    <source>
        <dbReference type="ARBA" id="ARBA00022692"/>
    </source>
</evidence>
<feature type="transmembrane region" description="Helical" evidence="7">
    <location>
        <begin position="437"/>
        <end position="459"/>
    </location>
</feature>
<feature type="transmembrane region" description="Helical" evidence="7">
    <location>
        <begin position="116"/>
        <end position="136"/>
    </location>
</feature>
<evidence type="ECO:0000256" key="6">
    <source>
        <dbReference type="ARBA" id="ARBA00023136"/>
    </source>
</evidence>
<dbReference type="InterPro" id="IPR020846">
    <property type="entry name" value="MFS_dom"/>
</dbReference>
<keyword evidence="3" id="KW-0813">Transport</keyword>
<sequence>MFGPKKESEPAIQPDSGADAQYIQNVDNNNHMENTGMNRWEKLWPVMACGAGLFSDGYVNNVIGSVSTMLGKIYGGRYKGSDSQKNISAITFAGTVLGQLIFGYTSDKWSRKNSLMVSTIILIVFTALATGSYGAGGSVKGMFAALTAYRFLAGIGIGGEYPAGSVACSEATGDLKSGTRNRWFILFTNVMIDWGFVIGAFVPYLLVVMCTEQHLRAAWRISLGLGCIPPIILLLLRIKLQEPEEFKKESMKNVRIPYLLVLRYYGFRLFIVSLVWFLYDFSTYSFGIFSSTILANIYGDTAPLSKVFGWNTVINLFYIPGAMLGSIYSDKVGPKYALASGVMAQAVVGFIMSALYPTLAKVENVAGFAVVYGIFLSLGELGPGDNIGLLASKTCATGVRGQYYAVAAAIGKIGAFVGTYIFPYIEKAGGSDKNASAQYPFYVSSSFCVLSAFLVFFFIPNIGQDTIAQEDVKFREYLTSHGWDVNQLGLLKGQSVESRATAVTAAKEVEEKEKDAKSE</sequence>
<keyword evidence="4 7" id="KW-0812">Transmembrane</keyword>
<feature type="transmembrane region" description="Helical" evidence="7">
    <location>
        <begin position="87"/>
        <end position="104"/>
    </location>
</feature>
<evidence type="ECO:0000256" key="7">
    <source>
        <dbReference type="SAM" id="Phobius"/>
    </source>
</evidence>
<dbReference type="SUPFAM" id="SSF103473">
    <property type="entry name" value="MFS general substrate transporter"/>
    <property type="match status" value="1"/>
</dbReference>
<reference evidence="10" key="1">
    <citation type="submission" date="2016-03" db="EMBL/GenBank/DDBJ databases">
        <authorList>
            <person name="Guldener U."/>
        </authorList>
    </citation>
    <scope>NUCLEOTIDE SEQUENCE [LARGE SCALE GENOMIC DNA]</scope>
    <source>
        <strain evidence="10">04CH-RAC-A.6.1</strain>
    </source>
</reference>
<dbReference type="Gene3D" id="1.20.1250.20">
    <property type="entry name" value="MFS general substrate transporter like domains"/>
    <property type="match status" value="1"/>
</dbReference>
<dbReference type="PANTHER" id="PTHR23508:SF10">
    <property type="entry name" value="CARBOXYLIC ACID TRANSPORTER PROTEIN HOMOLOG"/>
    <property type="match status" value="1"/>
</dbReference>
<feature type="transmembrane region" description="Helical" evidence="7">
    <location>
        <begin position="336"/>
        <end position="359"/>
    </location>
</feature>
<keyword evidence="5 7" id="KW-1133">Transmembrane helix</keyword>
<dbReference type="PANTHER" id="PTHR23508">
    <property type="entry name" value="CARBOXYLIC ACID TRANSPORTER PROTEIN HOMOLOG"/>
    <property type="match status" value="1"/>
</dbReference>
<comment type="subcellular location">
    <subcellularLocation>
        <location evidence="1">Membrane</location>
        <topology evidence="1">Multi-pass membrane protein</topology>
    </subcellularLocation>
</comment>
<protein>
    <submittedName>
        <fullName evidence="9">Related to GIT1-Glycerophosphoinositol transporter also able to mediate low-affinity phosphate transport</fullName>
    </submittedName>
</protein>
<dbReference type="GO" id="GO:0046943">
    <property type="term" value="F:carboxylic acid transmembrane transporter activity"/>
    <property type="evidence" value="ECO:0007669"/>
    <property type="project" value="TreeGrafter"/>
</dbReference>
<evidence type="ECO:0000256" key="5">
    <source>
        <dbReference type="ARBA" id="ARBA00022989"/>
    </source>
</evidence>
<feature type="transmembrane region" description="Helical" evidence="7">
    <location>
        <begin position="308"/>
        <end position="329"/>
    </location>
</feature>
<organism evidence="9 10">
    <name type="scientific">Rhynchosporium agropyri</name>
    <dbReference type="NCBI Taxonomy" id="914238"/>
    <lineage>
        <taxon>Eukaryota</taxon>
        <taxon>Fungi</taxon>
        <taxon>Dikarya</taxon>
        <taxon>Ascomycota</taxon>
        <taxon>Pezizomycotina</taxon>
        <taxon>Leotiomycetes</taxon>
        <taxon>Helotiales</taxon>
        <taxon>Ploettnerulaceae</taxon>
        <taxon>Rhynchosporium</taxon>
    </lineage>
</organism>
<dbReference type="FunFam" id="1.20.1250.20:FF:000140">
    <property type="entry name" value="Putative MFS phospholipid transporter"/>
    <property type="match status" value="1"/>
</dbReference>
<proteinExistence type="inferred from homology"/>
<dbReference type="InterPro" id="IPR005828">
    <property type="entry name" value="MFS_sugar_transport-like"/>
</dbReference>
<evidence type="ECO:0000256" key="3">
    <source>
        <dbReference type="ARBA" id="ARBA00022448"/>
    </source>
</evidence>
<feature type="transmembrane region" description="Helical" evidence="7">
    <location>
        <begin position="403"/>
        <end position="425"/>
    </location>
</feature>
<gene>
    <name evidence="9" type="ORF">RAG0_03229</name>
</gene>
<dbReference type="Proteomes" id="UP000178912">
    <property type="component" value="Unassembled WGS sequence"/>
</dbReference>
<feature type="domain" description="Major facilitator superfamily (MFS) profile" evidence="8">
    <location>
        <begin position="45"/>
        <end position="463"/>
    </location>
</feature>
<name>A0A1E1K3W0_9HELO</name>
<feature type="transmembrane region" description="Helical" evidence="7">
    <location>
        <begin position="256"/>
        <end position="279"/>
    </location>
</feature>
<keyword evidence="10" id="KW-1185">Reference proteome</keyword>
<evidence type="ECO:0000259" key="8">
    <source>
        <dbReference type="PROSITE" id="PS50850"/>
    </source>
</evidence>
<dbReference type="PROSITE" id="PS50850">
    <property type="entry name" value="MFS"/>
    <property type="match status" value="1"/>
</dbReference>
<evidence type="ECO:0000313" key="9">
    <source>
        <dbReference type="EMBL" id="CZS92701.1"/>
    </source>
</evidence>
<dbReference type="AlphaFoldDB" id="A0A1E1K3W0"/>
<feature type="transmembrane region" description="Helical" evidence="7">
    <location>
        <begin position="183"/>
        <end position="205"/>
    </location>
</feature>
<evidence type="ECO:0000313" key="10">
    <source>
        <dbReference type="Proteomes" id="UP000178912"/>
    </source>
</evidence>
<accession>A0A1E1K3W0</accession>
<dbReference type="InterPro" id="IPR036259">
    <property type="entry name" value="MFS_trans_sf"/>
</dbReference>
<feature type="transmembrane region" description="Helical" evidence="7">
    <location>
        <begin position="365"/>
        <end position="382"/>
    </location>
</feature>
<dbReference type="EMBL" id="FJUX01000013">
    <property type="protein sequence ID" value="CZS92701.1"/>
    <property type="molecule type" value="Genomic_DNA"/>
</dbReference>
<dbReference type="Pfam" id="PF00083">
    <property type="entry name" value="Sugar_tr"/>
    <property type="match status" value="2"/>
</dbReference>
<dbReference type="GO" id="GO:0030643">
    <property type="term" value="P:intracellular phosphate ion homeostasis"/>
    <property type="evidence" value="ECO:0007669"/>
    <property type="project" value="EnsemblFungi"/>
</dbReference>
<feature type="transmembrane region" description="Helical" evidence="7">
    <location>
        <begin position="217"/>
        <end position="236"/>
    </location>
</feature>
<dbReference type="GO" id="GO:0005886">
    <property type="term" value="C:plasma membrane"/>
    <property type="evidence" value="ECO:0007669"/>
    <property type="project" value="TreeGrafter"/>
</dbReference>
<dbReference type="OrthoDB" id="2261376at2759"/>
<evidence type="ECO:0000256" key="1">
    <source>
        <dbReference type="ARBA" id="ARBA00004141"/>
    </source>
</evidence>
<comment type="similarity">
    <text evidence="2">Belongs to the major facilitator superfamily. Sugar transporter (TC 2.A.1.1) family.</text>
</comment>
<evidence type="ECO:0000256" key="2">
    <source>
        <dbReference type="ARBA" id="ARBA00010992"/>
    </source>
</evidence>